<feature type="region of interest" description="Disordered" evidence="1">
    <location>
        <begin position="148"/>
        <end position="168"/>
    </location>
</feature>
<gene>
    <name evidence="2" type="ORF">CVT25_003808</name>
</gene>
<reference evidence="2 3" key="1">
    <citation type="journal article" date="2018" name="Evol. Lett.">
        <title>Horizontal gene cluster transfer increased hallucinogenic mushroom diversity.</title>
        <authorList>
            <person name="Reynolds H.T."/>
            <person name="Vijayakumar V."/>
            <person name="Gluck-Thaler E."/>
            <person name="Korotkin H.B."/>
            <person name="Matheny P.B."/>
            <person name="Slot J.C."/>
        </authorList>
    </citation>
    <scope>NUCLEOTIDE SEQUENCE [LARGE SCALE GENOMIC DNA]</scope>
    <source>
        <strain evidence="2 3">2631</strain>
    </source>
</reference>
<accession>A0A409WX54</accession>
<sequence length="564" mass="64498">MDIVDILALDNEQKTSESYITPLSSEGPHDTVNALEETLKRLRLRIMESRRTVRATATDVFEFQTELAKEISYHSQVIRLMADTIRRVAAHRNETSKSSFLWDSQKIVSDAPSEYVESSRVTSPSINQLGTRPARPEFDTVLPSTHNILPGNPITHHTSPTTETEQRSQEQRLDIYADSHGKLLSTPLALNDEQQMTESCISLISSNGSHGTVNALEVTLKRLRQRIVESQRTVRAACADLAQTQAQLAQEASYHSRVSGLMADTIDDSSITIHTSKTAAEPERLSLKRDRDVFDNSQDKVLDGFRTQGIFYDTFVVHLPKKRRLWLDDNQSTSPQEATNTVNTTLWRNYPSDRESCDTESSYSLSSVVEQDLTGDDLLEYSDDASDSPWRDTNSSFSPFDSGMDTDQLRLYIRKRRSHKRNLTSLTFPIYPMDEAIGGPLDSGLSTDNSEKDHHDISTLLRRWPPIWSDSLGHYRANSKYSMIGDDEDLYRPGHLDKQTRTITYYRAGPGENFWREMGFDSYIEKARTMPDWDNCDVDARIKDMFLSDRYVYTFDDQEWEYFE</sequence>
<dbReference type="EMBL" id="NHYD01003050">
    <property type="protein sequence ID" value="PPQ83104.1"/>
    <property type="molecule type" value="Genomic_DNA"/>
</dbReference>
<dbReference type="AlphaFoldDB" id="A0A409WX54"/>
<organism evidence="2 3">
    <name type="scientific">Psilocybe cyanescens</name>
    <dbReference type="NCBI Taxonomy" id="93625"/>
    <lineage>
        <taxon>Eukaryota</taxon>
        <taxon>Fungi</taxon>
        <taxon>Dikarya</taxon>
        <taxon>Basidiomycota</taxon>
        <taxon>Agaricomycotina</taxon>
        <taxon>Agaricomycetes</taxon>
        <taxon>Agaricomycetidae</taxon>
        <taxon>Agaricales</taxon>
        <taxon>Agaricineae</taxon>
        <taxon>Strophariaceae</taxon>
        <taxon>Psilocybe</taxon>
    </lineage>
</organism>
<dbReference type="Proteomes" id="UP000283269">
    <property type="component" value="Unassembled WGS sequence"/>
</dbReference>
<keyword evidence="3" id="KW-1185">Reference proteome</keyword>
<dbReference type="InParanoid" id="A0A409WX54"/>
<evidence type="ECO:0000256" key="1">
    <source>
        <dbReference type="SAM" id="MobiDB-lite"/>
    </source>
</evidence>
<protein>
    <submittedName>
        <fullName evidence="2">Uncharacterized protein</fullName>
    </submittedName>
</protein>
<feature type="region of interest" description="Disordered" evidence="1">
    <location>
        <begin position="380"/>
        <end position="401"/>
    </location>
</feature>
<feature type="region of interest" description="Disordered" evidence="1">
    <location>
        <begin position="330"/>
        <end position="365"/>
    </location>
</feature>
<comment type="caution">
    <text evidence="2">The sequence shown here is derived from an EMBL/GenBank/DDBJ whole genome shotgun (WGS) entry which is preliminary data.</text>
</comment>
<evidence type="ECO:0000313" key="3">
    <source>
        <dbReference type="Proteomes" id="UP000283269"/>
    </source>
</evidence>
<proteinExistence type="predicted"/>
<evidence type="ECO:0000313" key="2">
    <source>
        <dbReference type="EMBL" id="PPQ83104.1"/>
    </source>
</evidence>
<feature type="compositionally biased region" description="Polar residues" evidence="1">
    <location>
        <begin position="330"/>
        <end position="347"/>
    </location>
</feature>
<name>A0A409WX54_PSICY</name>